<keyword evidence="6" id="KW-0812">Transmembrane</keyword>
<evidence type="ECO:0000256" key="3">
    <source>
        <dbReference type="ARBA" id="ARBA00022833"/>
    </source>
</evidence>
<feature type="domain" description="GRF-type" evidence="7">
    <location>
        <begin position="33"/>
        <end position="74"/>
    </location>
</feature>
<keyword evidence="1" id="KW-0479">Metal-binding</keyword>
<dbReference type="PANTHER" id="PTHR33248">
    <property type="entry name" value="ZINC ION-BINDING PROTEIN"/>
    <property type="match status" value="1"/>
</dbReference>
<sequence>MSLRRFNSPATDGSRSSSSSSKRMKEKMLDDKCLCGRDVVLIKSGTMTNPNRWFIKCPGWATRDCKYFVWVDKIEEGWEGLARALAKRNSNQSYSRHEDGLTVTKGVENQQASSMMARKLEKFKGEVRGELRGMKLLLSTIALGVAFYLFCELYLVMKL</sequence>
<evidence type="ECO:0000313" key="9">
    <source>
        <dbReference type="Proteomes" id="UP000289738"/>
    </source>
</evidence>
<keyword evidence="9" id="KW-1185">Reference proteome</keyword>
<protein>
    <recommendedName>
        <fullName evidence="7">GRF-type domain-containing protein</fullName>
    </recommendedName>
</protein>
<accession>A0A444YUF3</accession>
<reference evidence="8 9" key="1">
    <citation type="submission" date="2019-01" db="EMBL/GenBank/DDBJ databases">
        <title>Sequencing of cultivated peanut Arachis hypogaea provides insights into genome evolution and oil improvement.</title>
        <authorList>
            <person name="Chen X."/>
        </authorList>
    </citation>
    <scope>NUCLEOTIDE SEQUENCE [LARGE SCALE GENOMIC DNA]</scope>
    <source>
        <strain evidence="9">cv. Fuhuasheng</strain>
        <tissue evidence="8">Leaves</tissue>
    </source>
</reference>
<dbReference type="InterPro" id="IPR010666">
    <property type="entry name" value="Znf_GRF"/>
</dbReference>
<evidence type="ECO:0000256" key="1">
    <source>
        <dbReference type="ARBA" id="ARBA00022723"/>
    </source>
</evidence>
<evidence type="ECO:0000256" key="2">
    <source>
        <dbReference type="ARBA" id="ARBA00022771"/>
    </source>
</evidence>
<evidence type="ECO:0000313" key="8">
    <source>
        <dbReference type="EMBL" id="RYR05560.1"/>
    </source>
</evidence>
<dbReference type="EMBL" id="SDMP01000016">
    <property type="protein sequence ID" value="RYR05560.1"/>
    <property type="molecule type" value="Genomic_DNA"/>
</dbReference>
<evidence type="ECO:0000256" key="4">
    <source>
        <dbReference type="PROSITE-ProRule" id="PRU01343"/>
    </source>
</evidence>
<feature type="transmembrane region" description="Helical" evidence="6">
    <location>
        <begin position="136"/>
        <end position="157"/>
    </location>
</feature>
<evidence type="ECO:0000259" key="7">
    <source>
        <dbReference type="PROSITE" id="PS51999"/>
    </source>
</evidence>
<dbReference type="AlphaFoldDB" id="A0A444YUF3"/>
<evidence type="ECO:0000256" key="6">
    <source>
        <dbReference type="SAM" id="Phobius"/>
    </source>
</evidence>
<evidence type="ECO:0000256" key="5">
    <source>
        <dbReference type="SAM" id="MobiDB-lite"/>
    </source>
</evidence>
<gene>
    <name evidence="8" type="ORF">Ahy_B06g085413</name>
</gene>
<dbReference type="Proteomes" id="UP000289738">
    <property type="component" value="Chromosome B06"/>
</dbReference>
<feature type="region of interest" description="Disordered" evidence="5">
    <location>
        <begin position="1"/>
        <end position="25"/>
    </location>
</feature>
<organism evidence="8 9">
    <name type="scientific">Arachis hypogaea</name>
    <name type="common">Peanut</name>
    <dbReference type="NCBI Taxonomy" id="3818"/>
    <lineage>
        <taxon>Eukaryota</taxon>
        <taxon>Viridiplantae</taxon>
        <taxon>Streptophyta</taxon>
        <taxon>Embryophyta</taxon>
        <taxon>Tracheophyta</taxon>
        <taxon>Spermatophyta</taxon>
        <taxon>Magnoliopsida</taxon>
        <taxon>eudicotyledons</taxon>
        <taxon>Gunneridae</taxon>
        <taxon>Pentapetalae</taxon>
        <taxon>rosids</taxon>
        <taxon>fabids</taxon>
        <taxon>Fabales</taxon>
        <taxon>Fabaceae</taxon>
        <taxon>Papilionoideae</taxon>
        <taxon>50 kb inversion clade</taxon>
        <taxon>dalbergioids sensu lato</taxon>
        <taxon>Dalbergieae</taxon>
        <taxon>Pterocarpus clade</taxon>
        <taxon>Arachis</taxon>
    </lineage>
</organism>
<dbReference type="PROSITE" id="PS51999">
    <property type="entry name" value="ZF_GRF"/>
    <property type="match status" value="1"/>
</dbReference>
<keyword evidence="2 4" id="KW-0863">Zinc-finger</keyword>
<dbReference type="GO" id="GO:0008270">
    <property type="term" value="F:zinc ion binding"/>
    <property type="evidence" value="ECO:0007669"/>
    <property type="project" value="UniProtKB-KW"/>
</dbReference>
<keyword evidence="6" id="KW-1133">Transmembrane helix</keyword>
<keyword evidence="3" id="KW-0862">Zinc</keyword>
<proteinExistence type="predicted"/>
<name>A0A444YUF3_ARAHY</name>
<keyword evidence="6" id="KW-0472">Membrane</keyword>
<comment type="caution">
    <text evidence="8">The sequence shown here is derived from an EMBL/GenBank/DDBJ whole genome shotgun (WGS) entry which is preliminary data.</text>
</comment>